<evidence type="ECO:0000256" key="2">
    <source>
        <dbReference type="ARBA" id="ARBA00022857"/>
    </source>
</evidence>
<comment type="similarity">
    <text evidence="1">Belongs to the ketopantoate reductase family.</text>
</comment>
<dbReference type="InterPro" id="IPR013332">
    <property type="entry name" value="KPR_N"/>
</dbReference>
<evidence type="ECO:0000313" key="6">
    <source>
        <dbReference type="EMBL" id="QPH17567.1"/>
    </source>
</evidence>
<keyword evidence="3" id="KW-0560">Oxidoreductase</keyword>
<dbReference type="InterPro" id="IPR013752">
    <property type="entry name" value="KPA_reductase"/>
</dbReference>
<evidence type="ECO:0000256" key="1">
    <source>
        <dbReference type="ARBA" id="ARBA00007870"/>
    </source>
</evidence>
<dbReference type="GO" id="GO:0050661">
    <property type="term" value="F:NADP binding"/>
    <property type="evidence" value="ECO:0007669"/>
    <property type="project" value="TreeGrafter"/>
</dbReference>
<keyword evidence="7" id="KW-1185">Reference proteome</keyword>
<dbReference type="OrthoDB" id="73846at2759"/>
<gene>
    <name evidence="6" type="ORF">C2857_002429</name>
</gene>
<evidence type="ECO:0000259" key="4">
    <source>
        <dbReference type="Pfam" id="PF02558"/>
    </source>
</evidence>
<evidence type="ECO:0000256" key="3">
    <source>
        <dbReference type="ARBA" id="ARBA00023002"/>
    </source>
</evidence>
<dbReference type="Gene3D" id="1.10.1040.10">
    <property type="entry name" value="N-(1-d-carboxylethyl)-l-norvaline Dehydrogenase, domain 2"/>
    <property type="match status" value="1"/>
</dbReference>
<dbReference type="PANTHER" id="PTHR43765">
    <property type="entry name" value="2-DEHYDROPANTOATE 2-REDUCTASE-RELATED"/>
    <property type="match status" value="1"/>
</dbReference>
<organism evidence="6 7">
    <name type="scientific">Epichloe festucae (strain Fl1)</name>
    <dbReference type="NCBI Taxonomy" id="877507"/>
    <lineage>
        <taxon>Eukaryota</taxon>
        <taxon>Fungi</taxon>
        <taxon>Dikarya</taxon>
        <taxon>Ascomycota</taxon>
        <taxon>Pezizomycotina</taxon>
        <taxon>Sordariomycetes</taxon>
        <taxon>Hypocreomycetidae</taxon>
        <taxon>Hypocreales</taxon>
        <taxon>Clavicipitaceae</taxon>
        <taxon>Epichloe</taxon>
    </lineage>
</organism>
<dbReference type="SUPFAM" id="SSF48179">
    <property type="entry name" value="6-phosphogluconate dehydrogenase C-terminal domain-like"/>
    <property type="match status" value="1"/>
</dbReference>
<dbReference type="AlphaFoldDB" id="A0A7U3SNT5"/>
<dbReference type="Proteomes" id="UP000594364">
    <property type="component" value="Chromosome 6"/>
</dbReference>
<reference evidence="6 7" key="1">
    <citation type="journal article" date="2018" name="PLoS Genet.">
        <title>Repeat elements organise 3D genome structure and mediate transcription in the filamentous fungus Epichloe festucae.</title>
        <authorList>
            <person name="Winter D.J."/>
            <person name="Ganley A.R.D."/>
            <person name="Young C.A."/>
            <person name="Liachko I."/>
            <person name="Schardl C.L."/>
            <person name="Dupont P.Y."/>
            <person name="Berry D."/>
            <person name="Ram A."/>
            <person name="Scott B."/>
            <person name="Cox M.P."/>
        </authorList>
    </citation>
    <scope>NUCLEOTIDE SEQUENCE [LARGE SCALE GENOMIC DNA]</scope>
    <source>
        <strain evidence="6 7">Fl1</strain>
    </source>
</reference>
<feature type="domain" description="Ketopantoate reductase N-terminal" evidence="4">
    <location>
        <begin position="38"/>
        <end position="190"/>
    </location>
</feature>
<feature type="domain" description="Ketopantoate reductase C-terminal" evidence="5">
    <location>
        <begin position="241"/>
        <end position="364"/>
    </location>
</feature>
<dbReference type="Pfam" id="PF02558">
    <property type="entry name" value="ApbA"/>
    <property type="match status" value="1"/>
</dbReference>
<evidence type="ECO:0008006" key="8">
    <source>
        <dbReference type="Google" id="ProtNLM"/>
    </source>
</evidence>
<name>A0A7U3SNT5_EPIFF</name>
<protein>
    <recommendedName>
        <fullName evidence="8">2-dehydropantoate 2-reductase</fullName>
    </recommendedName>
</protein>
<dbReference type="Gene3D" id="3.40.50.720">
    <property type="entry name" value="NAD(P)-binding Rossmann-like Domain"/>
    <property type="match status" value="1"/>
</dbReference>
<dbReference type="GO" id="GO:0005739">
    <property type="term" value="C:mitochondrion"/>
    <property type="evidence" value="ECO:0007669"/>
    <property type="project" value="TreeGrafter"/>
</dbReference>
<keyword evidence="2" id="KW-0521">NADP</keyword>
<sequence length="401" mass="45983">MQVEPSIAKTLPTPQFYVPSVLLPREVAQSPTVHKIHILGEDERSKFIAHALSSVYDSVELLGWRDHCSSKYRNIQRLRPNSRRATSHVATNLAIPRTLARDDSSRIDQLVVTGHGHEAAEALNTVKHRIDENTTVCLMNDGLGVLEDVRRKIFDGIDASPSFLLGHMSHRLAFNRTYDAVTQLKQGQTKLTFGQEPRMRVKDMQKITSRPNFVRTLEEAEDLHSSFTPYDQWLRFKLPSVIFDSVVEPVCVLLEMPYQGLLQNPPAQRMMQGLLSEMMLVLENMPELQGSTVIRDYVHSKGIRKFMHSRIMGKRSQPSKLTRRIEKGLPTDVEYLNGYFLRRGQRLGVDMRMNIMMRDMVKAKHSQAIERLNSFVPIEETSVPSHLAFRYRTSPPYQTAY</sequence>
<evidence type="ECO:0000313" key="7">
    <source>
        <dbReference type="Proteomes" id="UP000594364"/>
    </source>
</evidence>
<dbReference type="InterPro" id="IPR050838">
    <property type="entry name" value="Ketopantoate_reductase"/>
</dbReference>
<dbReference type="Pfam" id="PF08546">
    <property type="entry name" value="ApbA_C"/>
    <property type="match status" value="1"/>
</dbReference>
<dbReference type="PANTHER" id="PTHR43765:SF2">
    <property type="entry name" value="2-DEHYDROPANTOATE 2-REDUCTASE"/>
    <property type="match status" value="1"/>
</dbReference>
<dbReference type="InterPro" id="IPR008927">
    <property type="entry name" value="6-PGluconate_DH-like_C_sf"/>
</dbReference>
<dbReference type="EMBL" id="CP031390">
    <property type="protein sequence ID" value="QPH17567.1"/>
    <property type="molecule type" value="Genomic_DNA"/>
</dbReference>
<proteinExistence type="inferred from homology"/>
<evidence type="ECO:0000259" key="5">
    <source>
        <dbReference type="Pfam" id="PF08546"/>
    </source>
</evidence>
<dbReference type="InterPro" id="IPR013328">
    <property type="entry name" value="6PGD_dom2"/>
</dbReference>
<accession>A0A7U3SNT5</accession>
<dbReference type="GO" id="GO:0008677">
    <property type="term" value="F:2-dehydropantoate 2-reductase activity"/>
    <property type="evidence" value="ECO:0007669"/>
    <property type="project" value="TreeGrafter"/>
</dbReference>